<name>A0A6B1D380_9CHLR</name>
<evidence type="ECO:0008006" key="2">
    <source>
        <dbReference type="Google" id="ProtNLM"/>
    </source>
</evidence>
<proteinExistence type="predicted"/>
<gene>
    <name evidence="1" type="ORF">F4X14_03480</name>
</gene>
<protein>
    <recommendedName>
        <fullName evidence="2">Double Cache domain-containing protein</fullName>
    </recommendedName>
</protein>
<sequence length="337" mass="38042">MFNCSAERHRLSKRSARGGRPMRNRIFFIRMTAVLVAAAIFLSGCHRWMSPRGWMPPDSRMDRASRSDRPPVRQGWPKADRAGYTVSMVGKALRIYDAKGREATVDYYNSPESVDGEWYVFIADENNDLIAHPNPDFLGEDLMGPLGVDITGYRHGEEIAGATEEGKWVDYIFLNPASGNLEYKHTWVVRHDGLIFASGWYQVLPSLALAVTKAEPAEYTVAMVDKALRYYKAHGREATVAHYNTPESVDGEWYVYIFDENDQLIAHANPDLLGQDLKEDLGLDSTGYHFGTDMLTATEEGLWVHYVFVNPATGAEQTKHSWTVRHDGLLIGSGWYE</sequence>
<comment type="caution">
    <text evidence="1">The sequence shown here is derived from an EMBL/GenBank/DDBJ whole genome shotgun (WGS) entry which is preliminary data.</text>
</comment>
<dbReference type="AlphaFoldDB" id="A0A6B1D380"/>
<reference evidence="1" key="1">
    <citation type="submission" date="2019-09" db="EMBL/GenBank/DDBJ databases">
        <title>Characterisation of the sponge microbiome using genome-centric metagenomics.</title>
        <authorList>
            <person name="Engelberts J.P."/>
            <person name="Robbins S.J."/>
            <person name="De Goeij J.M."/>
            <person name="Aranda M."/>
            <person name="Bell S.C."/>
            <person name="Webster N.S."/>
        </authorList>
    </citation>
    <scope>NUCLEOTIDE SEQUENCE</scope>
    <source>
        <strain evidence="1">SB0661_bin_32</strain>
    </source>
</reference>
<evidence type="ECO:0000313" key="1">
    <source>
        <dbReference type="EMBL" id="MYC94009.1"/>
    </source>
</evidence>
<accession>A0A6B1D380</accession>
<dbReference type="EMBL" id="VXMH01000016">
    <property type="protein sequence ID" value="MYC94009.1"/>
    <property type="molecule type" value="Genomic_DNA"/>
</dbReference>
<dbReference type="Gene3D" id="3.30.450.20">
    <property type="entry name" value="PAS domain"/>
    <property type="match status" value="2"/>
</dbReference>
<organism evidence="1">
    <name type="scientific">Caldilineaceae bacterium SB0661_bin_32</name>
    <dbReference type="NCBI Taxonomy" id="2605255"/>
    <lineage>
        <taxon>Bacteria</taxon>
        <taxon>Bacillati</taxon>
        <taxon>Chloroflexota</taxon>
        <taxon>Caldilineae</taxon>
        <taxon>Caldilineales</taxon>
        <taxon>Caldilineaceae</taxon>
    </lineage>
</organism>